<proteinExistence type="predicted"/>
<organism evidence="1 2">
    <name type="scientific">Bartonella krasnovii</name>
    <dbReference type="NCBI Taxonomy" id="2267275"/>
    <lineage>
        <taxon>Bacteria</taxon>
        <taxon>Pseudomonadati</taxon>
        <taxon>Pseudomonadota</taxon>
        <taxon>Alphaproteobacteria</taxon>
        <taxon>Hyphomicrobiales</taxon>
        <taxon>Bartonellaceae</taxon>
        <taxon>Bartonella</taxon>
    </lineage>
</organism>
<dbReference type="RefSeq" id="WP_148255700.1">
    <property type="nucleotide sequence ID" value="NZ_CP093033.1"/>
</dbReference>
<evidence type="ECO:0000313" key="2">
    <source>
        <dbReference type="Proteomes" id="UP000829580"/>
    </source>
</evidence>
<keyword evidence="2" id="KW-1185">Reference proteome</keyword>
<reference evidence="1 2" key="1">
    <citation type="submission" date="2022-02" db="EMBL/GenBank/DDBJ databases">
        <title>Genomic structural plasticity of rodent-associated Bartonella in nature.</title>
        <authorList>
            <person name="Sousa K.C.M."/>
            <person name="Gutierrez R."/>
            <person name="Yahalomi D."/>
            <person name="Shalit T."/>
            <person name="Markus B."/>
            <person name="Nachum-Biala Y."/>
            <person name="Hawlena H."/>
            <person name="Marcos-Hadad E."/>
            <person name="Hazkani-Covo E."/>
            <person name="Neves H.R."/>
            <person name="Covo S."/>
            <person name="Harrus S."/>
        </authorList>
    </citation>
    <scope>NUCLEOTIDE SEQUENCE [LARGE SCALE GENOMIC DNA]</scope>
    <source>
        <strain evidence="1 2">B35_1_2</strain>
    </source>
</reference>
<name>A0ABY3W075_9HYPH</name>
<evidence type="ECO:0000313" key="1">
    <source>
        <dbReference type="EMBL" id="UNF28971.1"/>
    </source>
</evidence>
<accession>A0ABY3W075</accession>
<dbReference type="Proteomes" id="UP000829580">
    <property type="component" value="Chromosome"/>
</dbReference>
<gene>
    <name evidence="1" type="ORF">MNL13_07170</name>
</gene>
<protein>
    <submittedName>
        <fullName evidence="1">Uncharacterized protein</fullName>
    </submittedName>
</protein>
<sequence>MVVHFRRFRLVCDDLSLKVLKVLIGHDVNNALKNIKAHASLIPSISFKITQSRGELIRCFAILSQQRPLRYGDVGWYGWEVRGFAGKDAR</sequence>
<dbReference type="EMBL" id="CP093033">
    <property type="protein sequence ID" value="UNF28971.1"/>
    <property type="molecule type" value="Genomic_DNA"/>
</dbReference>